<keyword evidence="1" id="KW-0805">Transcription regulation</keyword>
<comment type="caution">
    <text evidence="5">The sequence shown here is derived from an EMBL/GenBank/DDBJ whole genome shotgun (WGS) entry which is preliminary data.</text>
</comment>
<keyword evidence="3" id="KW-0804">Transcription</keyword>
<dbReference type="InterPro" id="IPR036390">
    <property type="entry name" value="WH_DNA-bd_sf"/>
</dbReference>
<accession>A0ABT9B871</accession>
<dbReference type="SUPFAM" id="SSF46785">
    <property type="entry name" value="Winged helix' DNA-binding domain"/>
    <property type="match status" value="1"/>
</dbReference>
<keyword evidence="2" id="KW-0238">DNA-binding</keyword>
<dbReference type="RefSeq" id="WP_305005771.1">
    <property type="nucleotide sequence ID" value="NZ_JAUQSY010000004.1"/>
</dbReference>
<organism evidence="5 6">
    <name type="scientific">Hymenobacter aranciens</name>
    <dbReference type="NCBI Taxonomy" id="3063996"/>
    <lineage>
        <taxon>Bacteria</taxon>
        <taxon>Pseudomonadati</taxon>
        <taxon>Bacteroidota</taxon>
        <taxon>Cytophagia</taxon>
        <taxon>Cytophagales</taxon>
        <taxon>Hymenobacteraceae</taxon>
        <taxon>Hymenobacter</taxon>
    </lineage>
</organism>
<dbReference type="PANTHER" id="PTHR33204:SF39">
    <property type="entry name" value="TRANSCRIPTIONAL REGULATORY PROTEIN"/>
    <property type="match status" value="1"/>
</dbReference>
<proteinExistence type="predicted"/>
<dbReference type="InterPro" id="IPR002577">
    <property type="entry name" value="HTH_HxlR"/>
</dbReference>
<gene>
    <name evidence="5" type="ORF">Q5H93_06905</name>
</gene>
<evidence type="ECO:0000259" key="4">
    <source>
        <dbReference type="PROSITE" id="PS51118"/>
    </source>
</evidence>
<evidence type="ECO:0000313" key="6">
    <source>
        <dbReference type="Proteomes" id="UP001176429"/>
    </source>
</evidence>
<evidence type="ECO:0000313" key="5">
    <source>
        <dbReference type="EMBL" id="MDO7874455.1"/>
    </source>
</evidence>
<evidence type="ECO:0000256" key="1">
    <source>
        <dbReference type="ARBA" id="ARBA00023015"/>
    </source>
</evidence>
<keyword evidence="6" id="KW-1185">Reference proteome</keyword>
<dbReference type="InterPro" id="IPR036388">
    <property type="entry name" value="WH-like_DNA-bd_sf"/>
</dbReference>
<protein>
    <submittedName>
        <fullName evidence="5">Helix-turn-helix domain-containing protein</fullName>
    </submittedName>
</protein>
<reference evidence="5" key="1">
    <citation type="submission" date="2023-07" db="EMBL/GenBank/DDBJ databases">
        <authorList>
            <person name="Kim M.K."/>
        </authorList>
    </citation>
    <scope>NUCLEOTIDE SEQUENCE</scope>
    <source>
        <strain evidence="5">ASUV-10-1</strain>
    </source>
</reference>
<evidence type="ECO:0000256" key="2">
    <source>
        <dbReference type="ARBA" id="ARBA00023125"/>
    </source>
</evidence>
<dbReference type="Gene3D" id="1.10.10.10">
    <property type="entry name" value="Winged helix-like DNA-binding domain superfamily/Winged helix DNA-binding domain"/>
    <property type="match status" value="1"/>
</dbReference>
<dbReference type="Pfam" id="PF01638">
    <property type="entry name" value="HxlR"/>
    <property type="match status" value="1"/>
</dbReference>
<name>A0ABT9B871_9BACT</name>
<dbReference type="PROSITE" id="PS51118">
    <property type="entry name" value="HTH_HXLR"/>
    <property type="match status" value="1"/>
</dbReference>
<evidence type="ECO:0000256" key="3">
    <source>
        <dbReference type="ARBA" id="ARBA00023163"/>
    </source>
</evidence>
<sequence>MQVTNSQTQADATAESVKKILTRIPNGFAICPVRDVMDRIGDKWTLLTIMHLGTVETMRFNELRRHVAGVSQRMLTVTLRALETDGLVVRTVYAEVPPRVEYSLTPLGYSLLEVVLSLGHWAAANAPAIAEARQRSAAMVA</sequence>
<dbReference type="Proteomes" id="UP001176429">
    <property type="component" value="Unassembled WGS sequence"/>
</dbReference>
<feature type="domain" description="HTH hxlR-type" evidence="4">
    <location>
        <begin position="31"/>
        <end position="130"/>
    </location>
</feature>
<dbReference type="EMBL" id="JAUQSY010000004">
    <property type="protein sequence ID" value="MDO7874455.1"/>
    <property type="molecule type" value="Genomic_DNA"/>
</dbReference>
<dbReference type="PANTHER" id="PTHR33204">
    <property type="entry name" value="TRANSCRIPTIONAL REGULATOR, MARR FAMILY"/>
    <property type="match status" value="1"/>
</dbReference>